<keyword evidence="5" id="KW-1185">Reference proteome</keyword>
<dbReference type="SUPFAM" id="SSF54631">
    <property type="entry name" value="CBS-domain pair"/>
    <property type="match status" value="1"/>
</dbReference>
<comment type="caution">
    <text evidence="4">The sequence shown here is derived from an EMBL/GenBank/DDBJ whole genome shotgun (WGS) entry which is preliminary data.</text>
</comment>
<reference evidence="4" key="1">
    <citation type="submission" date="2022-01" db="EMBL/GenBank/DDBJ databases">
        <title>Genome sequence and assembly of Parabukholderia sp. RG36.</title>
        <authorList>
            <person name="Chhetri G."/>
        </authorList>
    </citation>
    <scope>NUCLEOTIDE SEQUENCE</scope>
    <source>
        <strain evidence="4">RG36</strain>
    </source>
</reference>
<dbReference type="PROSITE" id="PS51371">
    <property type="entry name" value="CBS"/>
    <property type="match status" value="2"/>
</dbReference>
<dbReference type="InterPro" id="IPR046342">
    <property type="entry name" value="CBS_dom_sf"/>
</dbReference>
<evidence type="ECO:0000313" key="5">
    <source>
        <dbReference type="Proteomes" id="UP001139308"/>
    </source>
</evidence>
<proteinExistence type="predicted"/>
<feature type="domain" description="CBS" evidence="3">
    <location>
        <begin position="72"/>
        <end position="128"/>
    </location>
</feature>
<evidence type="ECO:0000256" key="2">
    <source>
        <dbReference type="PROSITE-ProRule" id="PRU00703"/>
    </source>
</evidence>
<dbReference type="SMART" id="SM00116">
    <property type="entry name" value="CBS"/>
    <property type="match status" value="2"/>
</dbReference>
<protein>
    <submittedName>
        <fullName evidence="4">CBS domain-containing protein</fullName>
    </submittedName>
</protein>
<sequence length="143" mass="15199">MTTIAEVMTRDAEVLTPEASLQEAAQAMDRLNVGALPVCDGTRLVGMLTDRDIVVRGVSAGAAPEASVLETLSDTVEWCYEDEDVSVAEHKMAERQIRRLPVVDRNKKLVGIVSLGDLATYGDGGLSSTLGAVSSPSQPDRGR</sequence>
<organism evidence="4 5">
    <name type="scientific">Paraburkholderia tagetis</name>
    <dbReference type="NCBI Taxonomy" id="2913261"/>
    <lineage>
        <taxon>Bacteria</taxon>
        <taxon>Pseudomonadati</taxon>
        <taxon>Pseudomonadota</taxon>
        <taxon>Betaproteobacteria</taxon>
        <taxon>Burkholderiales</taxon>
        <taxon>Burkholderiaceae</taxon>
        <taxon>Paraburkholderia</taxon>
    </lineage>
</organism>
<accession>A0A9X1RSE4</accession>
<dbReference type="InterPro" id="IPR000644">
    <property type="entry name" value="CBS_dom"/>
</dbReference>
<dbReference type="PANTHER" id="PTHR43080:SF2">
    <property type="entry name" value="CBS DOMAIN-CONTAINING PROTEIN"/>
    <property type="match status" value="1"/>
</dbReference>
<dbReference type="Pfam" id="PF00571">
    <property type="entry name" value="CBS"/>
    <property type="match status" value="2"/>
</dbReference>
<name>A0A9X1RSE4_9BURK</name>
<dbReference type="CDD" id="cd04622">
    <property type="entry name" value="CBS_pair_HRP1_like"/>
    <property type="match status" value="1"/>
</dbReference>
<keyword evidence="1 2" id="KW-0129">CBS domain</keyword>
<dbReference type="AlphaFoldDB" id="A0A9X1RSE4"/>
<gene>
    <name evidence="4" type="ORF">L5014_17445</name>
</gene>
<dbReference type="RefSeq" id="WP_238464981.1">
    <property type="nucleotide sequence ID" value="NZ_JAKLJA010000013.1"/>
</dbReference>
<evidence type="ECO:0000259" key="3">
    <source>
        <dbReference type="PROSITE" id="PS51371"/>
    </source>
</evidence>
<dbReference type="Proteomes" id="UP001139308">
    <property type="component" value="Unassembled WGS sequence"/>
</dbReference>
<dbReference type="InterPro" id="IPR051257">
    <property type="entry name" value="Diverse_CBS-Domain"/>
</dbReference>
<evidence type="ECO:0000313" key="4">
    <source>
        <dbReference type="EMBL" id="MCG5075126.1"/>
    </source>
</evidence>
<dbReference type="EMBL" id="JAKLJA010000013">
    <property type="protein sequence ID" value="MCG5075126.1"/>
    <property type="molecule type" value="Genomic_DNA"/>
</dbReference>
<evidence type="ECO:0000256" key="1">
    <source>
        <dbReference type="ARBA" id="ARBA00023122"/>
    </source>
</evidence>
<dbReference type="PANTHER" id="PTHR43080">
    <property type="entry name" value="CBS DOMAIN-CONTAINING PROTEIN CBSX3, MITOCHONDRIAL"/>
    <property type="match status" value="1"/>
</dbReference>
<dbReference type="Gene3D" id="3.10.580.10">
    <property type="entry name" value="CBS-domain"/>
    <property type="match status" value="1"/>
</dbReference>
<feature type="domain" description="CBS" evidence="3">
    <location>
        <begin position="8"/>
        <end position="65"/>
    </location>
</feature>